<dbReference type="PANTHER" id="PTHR30121">
    <property type="entry name" value="UNCHARACTERIZED PROTEIN YJGR-RELATED"/>
    <property type="match status" value="1"/>
</dbReference>
<protein>
    <submittedName>
        <fullName evidence="3">TraG/TraD family</fullName>
    </submittedName>
</protein>
<proteinExistence type="predicted"/>
<feature type="transmembrane region" description="Helical" evidence="2">
    <location>
        <begin position="112"/>
        <end position="131"/>
    </location>
</feature>
<keyword evidence="3" id="KW-0614">Plasmid</keyword>
<dbReference type="PANTHER" id="PTHR30121:SF6">
    <property type="entry name" value="SLR6007 PROTEIN"/>
    <property type="match status" value="1"/>
</dbReference>
<keyword evidence="2" id="KW-0812">Transmembrane</keyword>
<evidence type="ECO:0000313" key="3">
    <source>
        <dbReference type="EMBL" id="AJD93496.1"/>
    </source>
</evidence>
<geneLocation type="plasmid" evidence="4"/>
<dbReference type="InterPro" id="IPR051162">
    <property type="entry name" value="T4SS_component"/>
</dbReference>
<name>A0A0B5ATT9_9BACL</name>
<dbReference type="BioCyc" id="JESP1508404:G14D9-13463-MONOMER"/>
<dbReference type="EMBL" id="CP009417">
    <property type="protein sequence ID" value="AJD93496.1"/>
    <property type="molecule type" value="Genomic_DNA"/>
</dbReference>
<keyword evidence="2" id="KW-1133">Transmembrane helix</keyword>
<gene>
    <name evidence="3" type="ORF">JMA_41790</name>
</gene>
<dbReference type="Pfam" id="PF02534">
    <property type="entry name" value="T4SS-DNA_transf"/>
    <property type="match status" value="1"/>
</dbReference>
<feature type="transmembrane region" description="Helical" evidence="2">
    <location>
        <begin position="47"/>
        <end position="67"/>
    </location>
</feature>
<keyword evidence="2" id="KW-0472">Membrane</keyword>
<accession>A0A0B5ATT9</accession>
<evidence type="ECO:0000256" key="1">
    <source>
        <dbReference type="SAM" id="MobiDB-lite"/>
    </source>
</evidence>
<dbReference type="InterPro" id="IPR003688">
    <property type="entry name" value="TraG/VirD4"/>
</dbReference>
<dbReference type="GO" id="GO:0016020">
    <property type="term" value="C:membrane"/>
    <property type="evidence" value="ECO:0007669"/>
    <property type="project" value="InterPro"/>
</dbReference>
<dbReference type="Gene3D" id="3.40.50.300">
    <property type="entry name" value="P-loop containing nucleotide triphosphate hydrolases"/>
    <property type="match status" value="2"/>
</dbReference>
<keyword evidence="4" id="KW-1185">Reference proteome</keyword>
<dbReference type="SUPFAM" id="SSF52540">
    <property type="entry name" value="P-loop containing nucleoside triphosphate hydrolases"/>
    <property type="match status" value="1"/>
</dbReference>
<feature type="region of interest" description="Disordered" evidence="1">
    <location>
        <begin position="663"/>
        <end position="732"/>
    </location>
</feature>
<evidence type="ECO:0000313" key="4">
    <source>
        <dbReference type="Proteomes" id="UP000031449"/>
    </source>
</evidence>
<dbReference type="Proteomes" id="UP000031449">
    <property type="component" value="Plasmid unnamed"/>
</dbReference>
<dbReference type="KEGG" id="jeo:JMA_41790"/>
<organism evidence="3 4">
    <name type="scientific">Jeotgalibacillus malaysiensis</name>
    <dbReference type="NCBI Taxonomy" id="1508404"/>
    <lineage>
        <taxon>Bacteria</taxon>
        <taxon>Bacillati</taxon>
        <taxon>Bacillota</taxon>
        <taxon>Bacilli</taxon>
        <taxon>Bacillales</taxon>
        <taxon>Caryophanaceae</taxon>
        <taxon>Jeotgalibacillus</taxon>
    </lineage>
</organism>
<dbReference type="HOGENOM" id="CLU_378411_0_0_9"/>
<reference evidence="3 4" key="1">
    <citation type="submission" date="2014-08" db="EMBL/GenBank/DDBJ databases">
        <title>Complete genome of a marine bacteria Jeotgalibacillus malaysiensis.</title>
        <authorList>
            <person name="Yaakop A.S."/>
            <person name="Chan K.-G."/>
            <person name="Goh K.M."/>
        </authorList>
    </citation>
    <scope>NUCLEOTIDE SEQUENCE [LARGE SCALE GENOMIC DNA]</scope>
    <source>
        <strain evidence="3 4">D5</strain>
        <plasmid evidence="4">Plasmid</plasmid>
    </source>
</reference>
<sequence>MKTSVENVLKSDTMKMLGKNIVGVMLALFGIQLSMYVTSLLMKESLFVVHVLALIMTIFAFTVFKDYADDKEKRFGASLLKLGILIGIMAIVSHFFFVGMDKVDNDSLRSSITTVMLLVNLFLLIASFGFWRQESVKEAFDVYLDMKLEDLLRKEEEIKSGDAVMGKSIDNKKPVIVPLKDRYLHMLVLGPTGSGKTSQTIIPMINRDMQVPEIGITVIEPKGDLAEKIWAMAKHYGREVQYFNPILPDCPYFNPLYGDEGDVIENMAMTFKMLNPDSPQFFLDMNENLVRKSLKVLKRLYGNDATMLQLDSLIHNTGGAGEKMILEFSRISSPNETIQKENSDIALWFMQDYFTGAKGARTATKTYEHCSGIRSQVAKLTSNEYLRKVLNPPPGRGSDVDFDAALENGTVITIATAQGKLRELGRFLGFFIILQLQSAVFRRPGNEFTRKGNMLYIDEFQVYANPGFEDMLTQGRSYRVASHLATQSRALIGRGGQSGKDFLEVVSTNCRNVVVYPGGSQADDQYFEKYFGEIEETRVDKGISRKKFSFFHDGGAKTETSREVTERKSRFSATEIHFRPFGQITYALMKNNSVQAPGVSEIEYIPRELNELLDNMVAEYNEAQLVKREKMLQMSGLKAPEPTTPAPAVSFEDEHMTVPDPLSGEEYEVFQPPVTPPTPKPKRQETDEIYFDVDEESPKKVNAPVADETTHTRGGTTIGQPDIFFNEDNDIL</sequence>
<feature type="transmembrane region" description="Helical" evidence="2">
    <location>
        <begin position="79"/>
        <end position="100"/>
    </location>
</feature>
<dbReference type="AlphaFoldDB" id="A0A0B5ATT9"/>
<evidence type="ECO:0000256" key="2">
    <source>
        <dbReference type="SAM" id="Phobius"/>
    </source>
</evidence>
<feature type="transmembrane region" description="Helical" evidence="2">
    <location>
        <begin position="21"/>
        <end position="41"/>
    </location>
</feature>
<dbReference type="InterPro" id="IPR027417">
    <property type="entry name" value="P-loop_NTPase"/>
</dbReference>